<keyword evidence="4" id="KW-1185">Reference proteome</keyword>
<feature type="compositionally biased region" description="Basic and acidic residues" evidence="1">
    <location>
        <begin position="526"/>
        <end position="549"/>
    </location>
</feature>
<keyword evidence="2" id="KW-1133">Transmembrane helix</keyword>
<feature type="compositionally biased region" description="Basic and acidic residues" evidence="1">
    <location>
        <begin position="371"/>
        <end position="384"/>
    </location>
</feature>
<dbReference type="AlphaFoldDB" id="A0A225D9L9"/>
<feature type="region of interest" description="Disordered" evidence="1">
    <location>
        <begin position="371"/>
        <end position="393"/>
    </location>
</feature>
<evidence type="ECO:0000256" key="1">
    <source>
        <dbReference type="SAM" id="MobiDB-lite"/>
    </source>
</evidence>
<dbReference type="EMBL" id="NIDE01000018">
    <property type="protein sequence ID" value="OWK35238.1"/>
    <property type="molecule type" value="Genomic_DNA"/>
</dbReference>
<feature type="region of interest" description="Disordered" evidence="1">
    <location>
        <begin position="104"/>
        <end position="123"/>
    </location>
</feature>
<evidence type="ECO:0000256" key="2">
    <source>
        <dbReference type="SAM" id="Phobius"/>
    </source>
</evidence>
<sequence>MIVWSRGSARAFRALARKCVAGRPRGPAPVVVFEVRAGTLTVWTRTADAGLAYTAPTDGTDRRLLVPMATLADVEGGGDEPVEWGVETPLTGTARWADRGVPRTTSFDAVRPDKSHRLPGLPDEWHPVPDGFVSALHECGRTAATEPARFALNRVQVRGATGQVIGTDGRSALVCGGFTLPFRDDVLIPAVPVFGAREWTAEPDVRVGRAGGHLVVAAGPWRVFLSIDTAGRYPDVAGLVPKTATTTIEIADGDAAALAVQLASLPGAETDDRSVTLDTGGGVAVRAQDEATGRFEEVRLARSTAAGPPIQVAIDRRILARALTFGCGTVRVTPGKPVVFAGADRALMCVALDPAHVVEPADTAALTTPIERPRRSDMKHETNGPRRPTRPTRRLIRPTRWPRPRASARLWRRRPVGRVGWWPPTRGRSGEEGPDPGVGRAPATQPRAGGTAVTGVLRTQLTTLAATIADLKERVRVAVAGELARAVSAAVQQVVQAVAAGRTTEPVSESRRRPADRWADDEDDWDRTRDPWADDREPREPTAARREHRPADPVAVGLTTAVAAGIFVARWWLLRRGTLLAAAGLGLGVGLLGVVGGPAARTAVAVLAAAADVLGATDALGAGAAHLEDG</sequence>
<evidence type="ECO:0000313" key="4">
    <source>
        <dbReference type="Proteomes" id="UP000214646"/>
    </source>
</evidence>
<proteinExistence type="predicted"/>
<feature type="region of interest" description="Disordered" evidence="1">
    <location>
        <begin position="499"/>
        <end position="549"/>
    </location>
</feature>
<feature type="region of interest" description="Disordered" evidence="1">
    <location>
        <begin position="422"/>
        <end position="451"/>
    </location>
</feature>
<evidence type="ECO:0000313" key="3">
    <source>
        <dbReference type="EMBL" id="OWK35238.1"/>
    </source>
</evidence>
<keyword evidence="2" id="KW-0812">Transmembrane</keyword>
<dbReference type="OrthoDB" id="215904at2"/>
<feature type="transmembrane region" description="Helical" evidence="2">
    <location>
        <begin position="579"/>
        <end position="600"/>
    </location>
</feature>
<reference evidence="4" key="1">
    <citation type="submission" date="2017-06" db="EMBL/GenBank/DDBJ databases">
        <title>Genome analysis of Fimbriiglobus ruber SP5, the first member of the order Planctomycetales with confirmed chitinolytic capability.</title>
        <authorList>
            <person name="Ravin N.V."/>
            <person name="Rakitin A.L."/>
            <person name="Ivanova A.A."/>
            <person name="Beletsky A.V."/>
            <person name="Kulichevskaya I.S."/>
            <person name="Mardanov A.V."/>
            <person name="Dedysh S.N."/>
        </authorList>
    </citation>
    <scope>NUCLEOTIDE SEQUENCE [LARGE SCALE GENOMIC DNA]</scope>
    <source>
        <strain evidence="4">SP5</strain>
    </source>
</reference>
<dbReference type="RefSeq" id="WP_143393903.1">
    <property type="nucleotide sequence ID" value="NZ_NIDE01000018.1"/>
</dbReference>
<gene>
    <name evidence="3" type="ORF">FRUB_09399</name>
</gene>
<organism evidence="3 4">
    <name type="scientific">Fimbriiglobus ruber</name>
    <dbReference type="NCBI Taxonomy" id="1908690"/>
    <lineage>
        <taxon>Bacteria</taxon>
        <taxon>Pseudomonadati</taxon>
        <taxon>Planctomycetota</taxon>
        <taxon>Planctomycetia</taxon>
        <taxon>Gemmatales</taxon>
        <taxon>Gemmataceae</taxon>
        <taxon>Fimbriiglobus</taxon>
    </lineage>
</organism>
<dbReference type="Proteomes" id="UP000214646">
    <property type="component" value="Unassembled WGS sequence"/>
</dbReference>
<protein>
    <submittedName>
        <fullName evidence="3">Uncharacterized protein</fullName>
    </submittedName>
</protein>
<feature type="compositionally biased region" description="Basic and acidic residues" evidence="1">
    <location>
        <begin position="508"/>
        <end position="518"/>
    </location>
</feature>
<feature type="transmembrane region" description="Helical" evidence="2">
    <location>
        <begin position="554"/>
        <end position="573"/>
    </location>
</feature>
<accession>A0A225D9L9</accession>
<keyword evidence="2" id="KW-0472">Membrane</keyword>
<name>A0A225D9L9_9BACT</name>
<comment type="caution">
    <text evidence="3">The sequence shown here is derived from an EMBL/GenBank/DDBJ whole genome shotgun (WGS) entry which is preliminary data.</text>
</comment>